<dbReference type="SMART" id="SM00014">
    <property type="entry name" value="acidPPc"/>
    <property type="match status" value="1"/>
</dbReference>
<organism evidence="3 4">
    <name type="scientific">Afifella marina DSM 2698</name>
    <dbReference type="NCBI Taxonomy" id="1120955"/>
    <lineage>
        <taxon>Bacteria</taxon>
        <taxon>Pseudomonadati</taxon>
        <taxon>Pseudomonadota</taxon>
        <taxon>Alphaproteobacteria</taxon>
        <taxon>Hyphomicrobiales</taxon>
        <taxon>Afifellaceae</taxon>
        <taxon>Afifella</taxon>
    </lineage>
</organism>
<evidence type="ECO:0000313" key="4">
    <source>
        <dbReference type="Proteomes" id="UP000199347"/>
    </source>
</evidence>
<keyword evidence="1" id="KW-0472">Membrane</keyword>
<evidence type="ECO:0000256" key="1">
    <source>
        <dbReference type="SAM" id="Phobius"/>
    </source>
</evidence>
<keyword evidence="4" id="KW-1185">Reference proteome</keyword>
<evidence type="ECO:0000313" key="3">
    <source>
        <dbReference type="EMBL" id="SCZ22928.1"/>
    </source>
</evidence>
<reference evidence="3 4" key="1">
    <citation type="submission" date="2016-10" db="EMBL/GenBank/DDBJ databases">
        <authorList>
            <person name="de Groot N.N."/>
        </authorList>
    </citation>
    <scope>NUCLEOTIDE SEQUENCE [LARGE SCALE GENOMIC DNA]</scope>
    <source>
        <strain evidence="3 4">DSM 2698</strain>
    </source>
</reference>
<dbReference type="Gene3D" id="1.20.144.10">
    <property type="entry name" value="Phosphatidic acid phosphatase type 2/haloperoxidase"/>
    <property type="match status" value="2"/>
</dbReference>
<dbReference type="SUPFAM" id="SSF48317">
    <property type="entry name" value="Acid phosphatase/Vanadium-dependent haloperoxidase"/>
    <property type="match status" value="1"/>
</dbReference>
<dbReference type="EMBL" id="FMVW01000001">
    <property type="protein sequence ID" value="SCZ22928.1"/>
    <property type="molecule type" value="Genomic_DNA"/>
</dbReference>
<dbReference type="PANTHER" id="PTHR14969:SF13">
    <property type="entry name" value="AT30094P"/>
    <property type="match status" value="1"/>
</dbReference>
<feature type="transmembrane region" description="Helical" evidence="1">
    <location>
        <begin position="188"/>
        <end position="209"/>
    </location>
</feature>
<dbReference type="Pfam" id="PF01569">
    <property type="entry name" value="PAP2"/>
    <property type="match status" value="1"/>
</dbReference>
<feature type="transmembrane region" description="Helical" evidence="1">
    <location>
        <begin position="27"/>
        <end position="47"/>
    </location>
</feature>
<proteinExistence type="predicted"/>
<feature type="transmembrane region" description="Helical" evidence="1">
    <location>
        <begin position="88"/>
        <end position="110"/>
    </location>
</feature>
<dbReference type="InterPro" id="IPR036938">
    <property type="entry name" value="PAP2/HPO_sf"/>
</dbReference>
<dbReference type="Proteomes" id="UP000199347">
    <property type="component" value="Unassembled WGS sequence"/>
</dbReference>
<dbReference type="InterPro" id="IPR000326">
    <property type="entry name" value="PAP2/HPO"/>
</dbReference>
<accession>A0A1G5MEI3</accession>
<dbReference type="PANTHER" id="PTHR14969">
    <property type="entry name" value="SPHINGOSINE-1-PHOSPHATE PHOSPHOHYDROLASE"/>
    <property type="match status" value="1"/>
</dbReference>
<feature type="domain" description="Phosphatidic acid phosphatase type 2/haloperoxidase" evidence="2">
    <location>
        <begin position="116"/>
        <end position="230"/>
    </location>
</feature>
<gene>
    <name evidence="3" type="ORF">SAMN03080610_00469</name>
</gene>
<keyword evidence="1" id="KW-1133">Transmembrane helix</keyword>
<protein>
    <submittedName>
        <fullName evidence="3">Undecaprenyl-diphosphatase</fullName>
    </submittedName>
</protein>
<sequence length="259" mass="28350">MAFPEQLLSMSRRTIHHVRHHWARQEFLLLLLIGLGAGSVWAFIALADEVVEGETHAFDMFVMLAMRNPADHADPLGPLWFEETMRDVTSFGSTFGLVFVSLTVIFWLVLTKRPHAGLLVFASLAGGAIVVNALKYGFSRPRPDLVAHSAEVFTTSFPSAHAAMSATVYLTLGALVMRFSKGRALKLYALFVSVLLTILVGLSRVYLGVHWPTDVIAGWAIGAAWATVVWVVALWLQGRGRIEPSGIRSEEAVAPAAKE</sequence>
<keyword evidence="1" id="KW-0812">Transmembrane</keyword>
<name>A0A1G5MEI3_AFIMA</name>
<feature type="transmembrane region" description="Helical" evidence="1">
    <location>
        <begin position="215"/>
        <end position="236"/>
    </location>
</feature>
<feature type="transmembrane region" description="Helical" evidence="1">
    <location>
        <begin position="158"/>
        <end position="176"/>
    </location>
</feature>
<feature type="transmembrane region" description="Helical" evidence="1">
    <location>
        <begin position="117"/>
        <end position="138"/>
    </location>
</feature>
<dbReference type="RefSeq" id="WP_200170478.1">
    <property type="nucleotide sequence ID" value="NZ_FMVW01000001.1"/>
</dbReference>
<dbReference type="STRING" id="1120955.SAMN03080610_00469"/>
<evidence type="ECO:0000259" key="2">
    <source>
        <dbReference type="SMART" id="SM00014"/>
    </source>
</evidence>
<dbReference type="AlphaFoldDB" id="A0A1G5MEI3"/>
<dbReference type="CDD" id="cd03392">
    <property type="entry name" value="PAP2_like_2"/>
    <property type="match status" value="1"/>
</dbReference>